<feature type="compositionally biased region" description="Basic and acidic residues" evidence="1">
    <location>
        <begin position="54"/>
        <end position="64"/>
    </location>
</feature>
<dbReference type="AlphaFoldDB" id="A0A9D4V6N0"/>
<feature type="region of interest" description="Disordered" evidence="1">
    <location>
        <begin position="38"/>
        <end position="64"/>
    </location>
</feature>
<comment type="caution">
    <text evidence="2">The sequence shown here is derived from an EMBL/GenBank/DDBJ whole genome shotgun (WGS) entry which is preliminary data.</text>
</comment>
<dbReference type="Proteomes" id="UP000886520">
    <property type="component" value="Chromosome 4"/>
</dbReference>
<protein>
    <submittedName>
        <fullName evidence="2">Uncharacterized protein</fullName>
    </submittedName>
</protein>
<sequence>MLGAVAAAVKLTAWTRRSYCALRGLRISAIRERASRGRSGSVHVSLSPASAHLRRQDDEETKTMDECKRTTMLVHQQYDQRQLPALPKQVSRIQYNLEEAAMRQSTFYYQVS</sequence>
<gene>
    <name evidence="2" type="ORF">GOP47_0003806</name>
</gene>
<evidence type="ECO:0000313" key="3">
    <source>
        <dbReference type="Proteomes" id="UP000886520"/>
    </source>
</evidence>
<evidence type="ECO:0000256" key="1">
    <source>
        <dbReference type="SAM" id="MobiDB-lite"/>
    </source>
</evidence>
<organism evidence="2 3">
    <name type="scientific">Adiantum capillus-veneris</name>
    <name type="common">Maidenhair fern</name>
    <dbReference type="NCBI Taxonomy" id="13818"/>
    <lineage>
        <taxon>Eukaryota</taxon>
        <taxon>Viridiplantae</taxon>
        <taxon>Streptophyta</taxon>
        <taxon>Embryophyta</taxon>
        <taxon>Tracheophyta</taxon>
        <taxon>Polypodiopsida</taxon>
        <taxon>Polypodiidae</taxon>
        <taxon>Polypodiales</taxon>
        <taxon>Pteridineae</taxon>
        <taxon>Pteridaceae</taxon>
        <taxon>Vittarioideae</taxon>
        <taxon>Adiantum</taxon>
    </lineage>
</organism>
<proteinExistence type="predicted"/>
<dbReference type="EMBL" id="JABFUD020000004">
    <property type="protein sequence ID" value="KAI5080623.1"/>
    <property type="molecule type" value="Genomic_DNA"/>
</dbReference>
<dbReference type="OrthoDB" id="2684236at2759"/>
<reference evidence="2" key="1">
    <citation type="submission" date="2021-01" db="EMBL/GenBank/DDBJ databases">
        <title>Adiantum capillus-veneris genome.</title>
        <authorList>
            <person name="Fang Y."/>
            <person name="Liao Q."/>
        </authorList>
    </citation>
    <scope>NUCLEOTIDE SEQUENCE</scope>
    <source>
        <strain evidence="2">H3</strain>
        <tissue evidence="2">Leaf</tissue>
    </source>
</reference>
<accession>A0A9D4V6N0</accession>
<evidence type="ECO:0000313" key="2">
    <source>
        <dbReference type="EMBL" id="KAI5080623.1"/>
    </source>
</evidence>
<name>A0A9D4V6N0_ADICA</name>
<keyword evidence="3" id="KW-1185">Reference proteome</keyword>